<dbReference type="GO" id="GO:0005576">
    <property type="term" value="C:extracellular region"/>
    <property type="evidence" value="ECO:0007669"/>
    <property type="project" value="UniProtKB-SubCell"/>
</dbReference>
<reference evidence="3 4" key="1">
    <citation type="journal article" date="2015" name="Nat. Commun.">
        <title>Outbred genome sequencing and CRISPR/Cas9 gene editing in butterflies.</title>
        <authorList>
            <person name="Li X."/>
            <person name="Fan D."/>
            <person name="Zhang W."/>
            <person name="Liu G."/>
            <person name="Zhang L."/>
            <person name="Zhao L."/>
            <person name="Fang X."/>
            <person name="Chen L."/>
            <person name="Dong Y."/>
            <person name="Chen Y."/>
            <person name="Ding Y."/>
            <person name="Zhao R."/>
            <person name="Feng M."/>
            <person name="Zhu Y."/>
            <person name="Feng Y."/>
            <person name="Jiang X."/>
            <person name="Zhu D."/>
            <person name="Xiang H."/>
            <person name="Feng X."/>
            <person name="Li S."/>
            <person name="Wang J."/>
            <person name="Zhang G."/>
            <person name="Kronforst M.R."/>
            <person name="Wang W."/>
        </authorList>
    </citation>
    <scope>NUCLEOTIDE SEQUENCE [LARGE SCALE GENOMIC DNA]</scope>
    <source>
        <strain evidence="3">Ya'a_city_454_Pm</strain>
        <tissue evidence="3">Whole body</tissue>
    </source>
</reference>
<comment type="subcellular location">
    <subcellularLocation>
        <location evidence="1">Secreted</location>
    </subcellularLocation>
</comment>
<dbReference type="PANTHER" id="PTHR13723:SF316">
    <property type="entry name" value="LONELY HEART, ISOFORM A"/>
    <property type="match status" value="1"/>
</dbReference>
<evidence type="ECO:0000313" key="4">
    <source>
        <dbReference type="Proteomes" id="UP000053240"/>
    </source>
</evidence>
<gene>
    <name evidence="3" type="ORF">RR48_13342</name>
</gene>
<dbReference type="GO" id="GO:0031012">
    <property type="term" value="C:extracellular matrix"/>
    <property type="evidence" value="ECO:0007669"/>
    <property type="project" value="TreeGrafter"/>
</dbReference>
<dbReference type="InParanoid" id="A0A194QVZ7"/>
<dbReference type="Proteomes" id="UP000053240">
    <property type="component" value="Unassembled WGS sequence"/>
</dbReference>
<evidence type="ECO:0000256" key="1">
    <source>
        <dbReference type="ARBA" id="ARBA00004613"/>
    </source>
</evidence>
<dbReference type="InterPro" id="IPR050439">
    <property type="entry name" value="ADAMTS_ADAMTS-like"/>
</dbReference>
<sequence>MAITRYPELRCGALEQSLGSAYAWTSWSNWGPCSRTCGGGVAVQERECLPRKRKVLTNGTIEGSVRIQRADCPGVSRRYHECNTSPCSVGEEVQDMRSEQCAAYDGRPFHGRFYSWVPYIDGNVPCMLNCRPVRQQFYASLGIVADGTPCTKPGYRAICVKGVCKVDIDINWNLNKRELSLLLSGPRDDLYKQGTRVREKPL</sequence>
<protein>
    <submittedName>
        <fullName evidence="3">Papilin</fullName>
    </submittedName>
</protein>
<dbReference type="Gene3D" id="2.20.100.10">
    <property type="entry name" value="Thrombospondin type-1 (TSP1) repeat"/>
    <property type="match status" value="1"/>
</dbReference>
<dbReference type="GO" id="GO:0006508">
    <property type="term" value="P:proteolysis"/>
    <property type="evidence" value="ECO:0007669"/>
    <property type="project" value="TreeGrafter"/>
</dbReference>
<evidence type="ECO:0000256" key="2">
    <source>
        <dbReference type="ARBA" id="ARBA00022525"/>
    </source>
</evidence>
<proteinExistence type="predicted"/>
<dbReference type="PROSITE" id="PS50092">
    <property type="entry name" value="TSP1"/>
    <property type="match status" value="1"/>
</dbReference>
<dbReference type="SMART" id="SM00209">
    <property type="entry name" value="TSP1"/>
    <property type="match status" value="1"/>
</dbReference>
<dbReference type="PANTHER" id="PTHR13723">
    <property type="entry name" value="ADAMTS A DISINTEGRIN AND METALLOPROTEASE WITH THROMBOSPONDIN MOTIFS PROTEASE"/>
    <property type="match status" value="1"/>
</dbReference>
<dbReference type="SUPFAM" id="SSF82895">
    <property type="entry name" value="TSP-1 type 1 repeat"/>
    <property type="match status" value="1"/>
</dbReference>
<keyword evidence="2" id="KW-0964">Secreted</keyword>
<dbReference type="GO" id="GO:0004222">
    <property type="term" value="F:metalloendopeptidase activity"/>
    <property type="evidence" value="ECO:0007669"/>
    <property type="project" value="TreeGrafter"/>
</dbReference>
<dbReference type="InterPro" id="IPR000884">
    <property type="entry name" value="TSP1_rpt"/>
</dbReference>
<dbReference type="AlphaFoldDB" id="A0A194QVZ7"/>
<name>A0A194QVZ7_PAPMA</name>
<keyword evidence="4" id="KW-1185">Reference proteome</keyword>
<evidence type="ECO:0000313" key="3">
    <source>
        <dbReference type="EMBL" id="KPJ09708.1"/>
    </source>
</evidence>
<accession>A0A194QVZ7</accession>
<dbReference type="GO" id="GO:0030198">
    <property type="term" value="P:extracellular matrix organization"/>
    <property type="evidence" value="ECO:0007669"/>
    <property type="project" value="TreeGrafter"/>
</dbReference>
<organism evidence="3 4">
    <name type="scientific">Papilio machaon</name>
    <name type="common">Old World swallowtail butterfly</name>
    <dbReference type="NCBI Taxonomy" id="76193"/>
    <lineage>
        <taxon>Eukaryota</taxon>
        <taxon>Metazoa</taxon>
        <taxon>Ecdysozoa</taxon>
        <taxon>Arthropoda</taxon>
        <taxon>Hexapoda</taxon>
        <taxon>Insecta</taxon>
        <taxon>Pterygota</taxon>
        <taxon>Neoptera</taxon>
        <taxon>Endopterygota</taxon>
        <taxon>Lepidoptera</taxon>
        <taxon>Glossata</taxon>
        <taxon>Ditrysia</taxon>
        <taxon>Papilionoidea</taxon>
        <taxon>Papilionidae</taxon>
        <taxon>Papilioninae</taxon>
        <taxon>Papilio</taxon>
    </lineage>
</organism>
<dbReference type="InterPro" id="IPR036383">
    <property type="entry name" value="TSP1_rpt_sf"/>
</dbReference>
<dbReference type="EMBL" id="KQ461073">
    <property type="protein sequence ID" value="KPJ09708.1"/>
    <property type="molecule type" value="Genomic_DNA"/>
</dbReference>